<evidence type="ECO:0000313" key="1">
    <source>
        <dbReference type="EMBL" id="CEG37124.1"/>
    </source>
</evidence>
<dbReference type="RefSeq" id="XP_024573493.1">
    <property type="nucleotide sequence ID" value="XM_024722414.1"/>
</dbReference>
<protein>
    <submittedName>
        <fullName evidence="1">Uncharacterized protein</fullName>
    </submittedName>
</protein>
<dbReference type="EMBL" id="CCYD01000261">
    <property type="protein sequence ID" value="CEG37124.1"/>
    <property type="molecule type" value="Genomic_DNA"/>
</dbReference>
<keyword evidence="2" id="KW-1185">Reference proteome</keyword>
<evidence type="ECO:0000313" key="2">
    <source>
        <dbReference type="Proteomes" id="UP000054928"/>
    </source>
</evidence>
<sequence>MNLLLRQHYGDQGGSFRALMLLANVAQGLHTFACEETRAIFDKLTCRNQLFSEVKDQEFERINTDL</sequence>
<accession>A0A0P1A9W3</accession>
<reference evidence="2" key="1">
    <citation type="submission" date="2014-09" db="EMBL/GenBank/DDBJ databases">
        <authorList>
            <person name="Sharma Rahul"/>
            <person name="Thines Marco"/>
        </authorList>
    </citation>
    <scope>NUCLEOTIDE SEQUENCE [LARGE SCALE GENOMIC DNA]</scope>
</reference>
<dbReference type="Proteomes" id="UP000054928">
    <property type="component" value="Unassembled WGS sequence"/>
</dbReference>
<proteinExistence type="predicted"/>
<organism evidence="1 2">
    <name type="scientific">Plasmopara halstedii</name>
    <name type="common">Downy mildew of sunflower</name>
    <dbReference type="NCBI Taxonomy" id="4781"/>
    <lineage>
        <taxon>Eukaryota</taxon>
        <taxon>Sar</taxon>
        <taxon>Stramenopiles</taxon>
        <taxon>Oomycota</taxon>
        <taxon>Peronosporomycetes</taxon>
        <taxon>Peronosporales</taxon>
        <taxon>Peronosporaceae</taxon>
        <taxon>Plasmopara</taxon>
    </lineage>
</organism>
<dbReference type="GeneID" id="36399632"/>
<dbReference type="AlphaFoldDB" id="A0A0P1A9W3"/>
<name>A0A0P1A9W3_PLAHL</name>